<dbReference type="Proteomes" id="UP000237105">
    <property type="component" value="Unassembled WGS sequence"/>
</dbReference>
<protein>
    <submittedName>
        <fullName evidence="1">Uncharacterized protein</fullName>
    </submittedName>
</protein>
<reference evidence="2" key="1">
    <citation type="submission" date="2016-06" db="EMBL/GenBank/DDBJ databases">
        <title>Parallel loss of symbiosis genes in relatives of nitrogen-fixing non-legume Parasponia.</title>
        <authorList>
            <person name="Van Velzen R."/>
            <person name="Holmer R."/>
            <person name="Bu F."/>
            <person name="Rutten L."/>
            <person name="Van Zeijl A."/>
            <person name="Liu W."/>
            <person name="Santuari L."/>
            <person name="Cao Q."/>
            <person name="Sharma T."/>
            <person name="Shen D."/>
            <person name="Roswanjaya Y."/>
            <person name="Wardhani T."/>
            <person name="Kalhor M.S."/>
            <person name="Jansen J."/>
            <person name="Van den Hoogen J."/>
            <person name="Gungor B."/>
            <person name="Hartog M."/>
            <person name="Hontelez J."/>
            <person name="Verver J."/>
            <person name="Yang W.-C."/>
            <person name="Schijlen E."/>
            <person name="Repin R."/>
            <person name="Schilthuizen M."/>
            <person name="Schranz E."/>
            <person name="Heidstra R."/>
            <person name="Miyata K."/>
            <person name="Fedorova E."/>
            <person name="Kohlen W."/>
            <person name="Bisseling T."/>
            <person name="Smit S."/>
            <person name="Geurts R."/>
        </authorList>
    </citation>
    <scope>NUCLEOTIDE SEQUENCE [LARGE SCALE GENOMIC DNA]</scope>
    <source>
        <strain evidence="2">cv. WU1-14</strain>
    </source>
</reference>
<keyword evidence="2" id="KW-1185">Reference proteome</keyword>
<gene>
    <name evidence="1" type="ORF">PanWU01x14_209800</name>
</gene>
<evidence type="ECO:0000313" key="1">
    <source>
        <dbReference type="EMBL" id="PON52386.1"/>
    </source>
</evidence>
<feature type="non-terminal residue" evidence="1">
    <location>
        <position position="1"/>
    </location>
</feature>
<dbReference type="AlphaFoldDB" id="A0A2P5BUD4"/>
<sequence length="66" mass="7830">VVGSRLAKAQKKWVKREELMFETGNSVPEYQYDLLVAVCATENRRLRMKWRTEKRSIEEVLEAIFV</sequence>
<evidence type="ECO:0000313" key="2">
    <source>
        <dbReference type="Proteomes" id="UP000237105"/>
    </source>
</evidence>
<proteinExistence type="predicted"/>
<dbReference type="EMBL" id="JXTB01000220">
    <property type="protein sequence ID" value="PON52386.1"/>
    <property type="molecule type" value="Genomic_DNA"/>
</dbReference>
<organism evidence="1 2">
    <name type="scientific">Parasponia andersonii</name>
    <name type="common">Sponia andersonii</name>
    <dbReference type="NCBI Taxonomy" id="3476"/>
    <lineage>
        <taxon>Eukaryota</taxon>
        <taxon>Viridiplantae</taxon>
        <taxon>Streptophyta</taxon>
        <taxon>Embryophyta</taxon>
        <taxon>Tracheophyta</taxon>
        <taxon>Spermatophyta</taxon>
        <taxon>Magnoliopsida</taxon>
        <taxon>eudicotyledons</taxon>
        <taxon>Gunneridae</taxon>
        <taxon>Pentapetalae</taxon>
        <taxon>rosids</taxon>
        <taxon>fabids</taxon>
        <taxon>Rosales</taxon>
        <taxon>Cannabaceae</taxon>
        <taxon>Parasponia</taxon>
    </lineage>
</organism>
<comment type="caution">
    <text evidence="1">The sequence shown here is derived from an EMBL/GenBank/DDBJ whole genome shotgun (WGS) entry which is preliminary data.</text>
</comment>
<name>A0A2P5BUD4_PARAD</name>
<accession>A0A2P5BUD4</accession>